<keyword evidence="3" id="KW-1185">Reference proteome</keyword>
<accession>A0A2T0LW34</accession>
<feature type="region of interest" description="Disordered" evidence="1">
    <location>
        <begin position="62"/>
        <end position="96"/>
    </location>
</feature>
<dbReference type="SUPFAM" id="SSF89372">
    <property type="entry name" value="Fucose-specific lectin"/>
    <property type="match status" value="1"/>
</dbReference>
<evidence type="ECO:0000256" key="1">
    <source>
        <dbReference type="SAM" id="MobiDB-lite"/>
    </source>
</evidence>
<proteinExistence type="predicted"/>
<dbReference type="SMART" id="SM00706">
    <property type="entry name" value="TECPR"/>
    <property type="match status" value="2"/>
</dbReference>
<evidence type="ECO:0000313" key="2">
    <source>
        <dbReference type="EMBL" id="PRX48081.1"/>
    </source>
</evidence>
<organism evidence="2 3">
    <name type="scientific">Nonomuraea fuscirosea</name>
    <dbReference type="NCBI Taxonomy" id="1291556"/>
    <lineage>
        <taxon>Bacteria</taxon>
        <taxon>Bacillati</taxon>
        <taxon>Actinomycetota</taxon>
        <taxon>Actinomycetes</taxon>
        <taxon>Streptosporangiales</taxon>
        <taxon>Streptosporangiaceae</taxon>
        <taxon>Nonomuraea</taxon>
    </lineage>
</organism>
<protein>
    <recommendedName>
        <fullName evidence="4">Tachylectin</fullName>
    </recommendedName>
</protein>
<dbReference type="AlphaFoldDB" id="A0A2T0LW34"/>
<dbReference type="EMBL" id="PVNG01000041">
    <property type="protein sequence ID" value="PRX48081.1"/>
    <property type="molecule type" value="Genomic_DNA"/>
</dbReference>
<evidence type="ECO:0000313" key="3">
    <source>
        <dbReference type="Proteomes" id="UP000238312"/>
    </source>
</evidence>
<dbReference type="Proteomes" id="UP000238312">
    <property type="component" value="Unassembled WGS sequence"/>
</dbReference>
<evidence type="ECO:0008006" key="4">
    <source>
        <dbReference type="Google" id="ProtNLM"/>
    </source>
</evidence>
<gene>
    <name evidence="2" type="ORF">B0I32_14137</name>
</gene>
<name>A0A2T0LW34_9ACTN</name>
<sequence>MSGHYPDESLPLCRGDWKELRRQLAVSVPPGRLKTAGWGMRPVSAPGQGERSRVRHSVGLLVPGSSRLRPGSMPVPSRSAAPQPTPPSPVTQSTGLVPHGFPRFRSSLPLHYLVEVIKEWMVVMTAAVALAACSDGRSGTAPTPLASSQAAKPRITPVETVAVQPTLGPIRGVWKNTGVREDPAYMTSVAVSGPRDAWVVGSAADESVGIVKHWDGHRWQSVKPPGKRGENGLAVVAALSSGSVWAFGQDGNAWRRERGGWSHQGRPNGLSLLRAAVVVGPREVWVAGLISDKGQSPLLARWSGTSWTTAPAPFVGEVTSLSVGSGRQLWAMSRGGDDDVPAVARWDGTRWHDVPLPDRLRSQEVTLKRIVAAAPGKAWIAGAVHVQNSDGYEQGFVMYWNGHDWHSLNTPSHDAFQPPQPETYSDFGTIASDGRGGLWLGDEHGRIWHYDGRKWRAEKIPSGSSWRIAADFASVPGSDQAIAVGGKPNAEEDSEGWIWLRHAAAID</sequence>
<reference evidence="2 3" key="1">
    <citation type="submission" date="2018-03" db="EMBL/GenBank/DDBJ databases">
        <title>Genomic Encyclopedia of Type Strains, Phase III (KMG-III): the genomes of soil and plant-associated and newly described type strains.</title>
        <authorList>
            <person name="Whitman W."/>
        </authorList>
    </citation>
    <scope>NUCLEOTIDE SEQUENCE [LARGE SCALE GENOMIC DNA]</scope>
    <source>
        <strain evidence="2 3">CGMCC 4.7104</strain>
    </source>
</reference>
<dbReference type="InterPro" id="IPR006624">
    <property type="entry name" value="Beta-propeller_rpt_TECPR"/>
</dbReference>
<comment type="caution">
    <text evidence="2">The sequence shown here is derived from an EMBL/GenBank/DDBJ whole genome shotgun (WGS) entry which is preliminary data.</text>
</comment>